<dbReference type="InterPro" id="IPR011011">
    <property type="entry name" value="Znf_FYVE_PHD"/>
</dbReference>
<evidence type="ECO:0000256" key="3">
    <source>
        <dbReference type="ARBA" id="ARBA00022771"/>
    </source>
</evidence>
<evidence type="ECO:0000256" key="4">
    <source>
        <dbReference type="ARBA" id="ARBA00022833"/>
    </source>
</evidence>
<protein>
    <recommendedName>
        <fullName evidence="11">Increased DNA methylation 1</fullName>
    </recommendedName>
</protein>
<dbReference type="Pfam" id="PF16135">
    <property type="entry name" value="TDBD"/>
    <property type="match status" value="1"/>
</dbReference>
<dbReference type="InterPro" id="IPR001965">
    <property type="entry name" value="Znf_PHD"/>
</dbReference>
<keyword evidence="10" id="KW-1185">Reference proteome</keyword>
<evidence type="ECO:0000259" key="8">
    <source>
        <dbReference type="PROSITE" id="PS51186"/>
    </source>
</evidence>
<keyword evidence="2" id="KW-0479">Metal-binding</keyword>
<dbReference type="Gene3D" id="3.40.630.30">
    <property type="match status" value="1"/>
</dbReference>
<dbReference type="SMART" id="SM00249">
    <property type="entry name" value="PHD"/>
    <property type="match status" value="2"/>
</dbReference>
<dbReference type="Gene3D" id="3.30.40.10">
    <property type="entry name" value="Zinc/RING finger domain, C3HC4 (zinc finger)"/>
    <property type="match status" value="2"/>
</dbReference>
<dbReference type="PROSITE" id="PS51186">
    <property type="entry name" value="GNAT"/>
    <property type="match status" value="1"/>
</dbReference>
<dbReference type="CDD" id="cd04301">
    <property type="entry name" value="NAT_SF"/>
    <property type="match status" value="1"/>
</dbReference>
<sequence>MRKKKRKRLQSKTMPFDQKVEVVHDSIGSSRAVDVQEPGSEKGRVRNERRFLDDEVGVRSVEESLVSATVIGSCDYGRKSDWTRFDADILHGTESCSNAIAEYALSSAGYRRPPNALTENVRKLLSHLGWKIEFMNKDMPRFRYTSPQGKTYQSLRQVCLDLGGPAMRADCQISQDEQRTLCSSHDDVKKSQVSEQEKTDPCRDDDLVDIDREYCPHAVINYYSLGLDKKDYRRKDSVTSNLIAKAKKHLSFMGWLFWYAYKKGKRELRYCSPKGRCYYSLRTACKACMDEGGASEDTSTCSPMKIMNVSEESEVQEFVPPMIDMRMQKNLVQQNVETEKRAVKSSNRSQFKSRRMKRHDGLQCVVSNSLQHYAQINGALVKLNNLDGNYPTPALQSRKSAHQVPIPDSSNNSQTILSQLIDNNVVLCRAKVHYSSQKDHHPMPEGKIARDGIKNSCCQEVFSPRGFEAHAGSSFHQSDANIFLEDEGSLLEGQRQMVHRITGKSFTKESSHGKKSNGDQCNNDDICSVCHYGGDLVLCDQCPSCFHQSCLGLKELPEGDWFCPSCCCRICGENRFDEYSEEDNFKFSCHQCELQYHVGCLRKQRHVKLETYPDGTRFCSTQCEKIFLGLLKLLGKPIPVGVDNLTWTLLKPTISEWFDMDVPDNKALTEVYSKLNIALNVMHECFEPIKEPHTGRDLVEDVIFCRGSDLKRLNFRGFYIVLLERNDELISVATIRVHGEKVAEVPLVGTRSQYRRLGMCRILINEIEKKLVELGVERLTLPAAPSVLDTWVTSFGFSKMTDSERLTFLDYTFLDFQDTVMCQKLLMKIPSTKSSQSTGPWSKHNTEFDRHSAESEVLQAEQVEESAIVAEGITDTTSGNGIDGSKSMASLTTEVTDFEWRQRLDEDMLELLLKDDNHNENSLEGLLKDDDHDECSLEGLLKDGNHDENILECLLKDDDNHKASRDDGDGYYRCYKRRRISAYDS</sequence>
<dbReference type="Proteomes" id="UP001227230">
    <property type="component" value="Chromosome 6"/>
</dbReference>
<dbReference type="PANTHER" id="PTHR46309:SF12">
    <property type="entry name" value="GB|AAC80581.1"/>
    <property type="match status" value="1"/>
</dbReference>
<dbReference type="InterPro" id="IPR054292">
    <property type="entry name" value="DUF7028"/>
</dbReference>
<keyword evidence="5" id="KW-0539">Nucleus</keyword>
<reference evidence="9 10" key="1">
    <citation type="journal article" date="2023" name="Hortic Res">
        <title>The complete reference genome for grapevine (Vitis vinifera L.) genetics and breeding.</title>
        <authorList>
            <person name="Shi X."/>
            <person name="Cao S."/>
            <person name="Wang X."/>
            <person name="Huang S."/>
            <person name="Wang Y."/>
            <person name="Liu Z."/>
            <person name="Liu W."/>
            <person name="Leng X."/>
            <person name="Peng Y."/>
            <person name="Wang N."/>
            <person name="Wang Y."/>
            <person name="Ma Z."/>
            <person name="Xu X."/>
            <person name="Zhang F."/>
            <person name="Xue H."/>
            <person name="Zhong H."/>
            <person name="Wang Y."/>
            <person name="Zhang K."/>
            <person name="Velt A."/>
            <person name="Avia K."/>
            <person name="Holtgrawe D."/>
            <person name="Grimplet J."/>
            <person name="Matus J.T."/>
            <person name="Ware D."/>
            <person name="Wu X."/>
            <person name="Wang H."/>
            <person name="Liu C."/>
            <person name="Fang Y."/>
            <person name="Rustenholz C."/>
            <person name="Cheng Z."/>
            <person name="Xiao H."/>
            <person name="Zhou Y."/>
        </authorList>
    </citation>
    <scope>NUCLEOTIDE SEQUENCE [LARGE SCALE GENOMIC DNA]</scope>
    <source>
        <strain evidence="10">cv. Pinot noir / PN40024</strain>
        <tissue evidence="9">Leaf</tissue>
    </source>
</reference>
<evidence type="ECO:0000256" key="2">
    <source>
        <dbReference type="ARBA" id="ARBA00022723"/>
    </source>
</evidence>
<evidence type="ECO:0000256" key="6">
    <source>
        <dbReference type="PROSITE-ProRule" id="PRU00146"/>
    </source>
</evidence>
<evidence type="ECO:0000313" key="10">
    <source>
        <dbReference type="Proteomes" id="UP001227230"/>
    </source>
</evidence>
<dbReference type="InterPro" id="IPR056511">
    <property type="entry name" value="IDM1_C"/>
</dbReference>
<dbReference type="SUPFAM" id="SSF55729">
    <property type="entry name" value="Acyl-CoA N-acyltransferases (Nat)"/>
    <property type="match status" value="1"/>
</dbReference>
<evidence type="ECO:0000313" key="9">
    <source>
        <dbReference type="EMBL" id="WJZ89096.1"/>
    </source>
</evidence>
<dbReference type="InterPro" id="IPR013083">
    <property type="entry name" value="Znf_RING/FYVE/PHD"/>
</dbReference>
<accession>A0ABY9C327</accession>
<evidence type="ECO:0008006" key="11">
    <source>
        <dbReference type="Google" id="ProtNLM"/>
    </source>
</evidence>
<comment type="subcellular location">
    <subcellularLocation>
        <location evidence="1">Nucleus</location>
    </subcellularLocation>
</comment>
<dbReference type="Pfam" id="PF00628">
    <property type="entry name" value="PHD"/>
    <property type="match status" value="1"/>
</dbReference>
<dbReference type="PROSITE" id="PS50016">
    <property type="entry name" value="ZF_PHD_2"/>
    <property type="match status" value="1"/>
</dbReference>
<dbReference type="PANTHER" id="PTHR46309">
    <property type="entry name" value="PHD FINGER PROTEIN 12"/>
    <property type="match status" value="1"/>
</dbReference>
<dbReference type="SUPFAM" id="SSF57903">
    <property type="entry name" value="FYVE/PHD zinc finger"/>
    <property type="match status" value="1"/>
</dbReference>
<dbReference type="InterPro" id="IPR042163">
    <property type="entry name" value="PHF12"/>
</dbReference>
<evidence type="ECO:0000256" key="5">
    <source>
        <dbReference type="ARBA" id="ARBA00023242"/>
    </source>
</evidence>
<dbReference type="EMBL" id="CP126653">
    <property type="protein sequence ID" value="WJZ89096.1"/>
    <property type="molecule type" value="Genomic_DNA"/>
</dbReference>
<dbReference type="InterPro" id="IPR000182">
    <property type="entry name" value="GNAT_dom"/>
</dbReference>
<feature type="domain" description="PHD-type" evidence="7">
    <location>
        <begin position="524"/>
        <end position="569"/>
    </location>
</feature>
<dbReference type="InterPro" id="IPR016181">
    <property type="entry name" value="Acyl_CoA_acyltransferase"/>
</dbReference>
<dbReference type="InterPro" id="IPR019787">
    <property type="entry name" value="Znf_PHD-finger"/>
</dbReference>
<dbReference type="Pfam" id="PF22970">
    <property type="entry name" value="DUF7028"/>
    <property type="match status" value="2"/>
</dbReference>
<dbReference type="Pfam" id="PF23209">
    <property type="entry name" value="IDM1_C"/>
    <property type="match status" value="1"/>
</dbReference>
<evidence type="ECO:0000256" key="1">
    <source>
        <dbReference type="ARBA" id="ARBA00004123"/>
    </source>
</evidence>
<keyword evidence="3 6" id="KW-0863">Zinc-finger</keyword>
<keyword evidence="4" id="KW-0862">Zinc</keyword>
<proteinExistence type="predicted"/>
<name>A0ABY9C327_VITVI</name>
<dbReference type="InterPro" id="IPR032308">
    <property type="entry name" value="TDBD"/>
</dbReference>
<gene>
    <name evidence="9" type="ORF">VitviT2T_008342</name>
</gene>
<evidence type="ECO:0000259" key="7">
    <source>
        <dbReference type="PROSITE" id="PS50016"/>
    </source>
</evidence>
<organism evidence="9 10">
    <name type="scientific">Vitis vinifera</name>
    <name type="common">Grape</name>
    <dbReference type="NCBI Taxonomy" id="29760"/>
    <lineage>
        <taxon>Eukaryota</taxon>
        <taxon>Viridiplantae</taxon>
        <taxon>Streptophyta</taxon>
        <taxon>Embryophyta</taxon>
        <taxon>Tracheophyta</taxon>
        <taxon>Spermatophyta</taxon>
        <taxon>Magnoliopsida</taxon>
        <taxon>eudicotyledons</taxon>
        <taxon>Gunneridae</taxon>
        <taxon>Pentapetalae</taxon>
        <taxon>rosids</taxon>
        <taxon>Vitales</taxon>
        <taxon>Vitaceae</taxon>
        <taxon>Viteae</taxon>
        <taxon>Vitis</taxon>
    </lineage>
</organism>
<feature type="domain" description="N-acetyltransferase" evidence="8">
    <location>
        <begin position="663"/>
        <end position="826"/>
    </location>
</feature>